<evidence type="ECO:0000313" key="1">
    <source>
        <dbReference type="EMBL" id="GER54080.1"/>
    </source>
</evidence>
<dbReference type="GO" id="GO:0004180">
    <property type="term" value="F:carboxypeptidase activity"/>
    <property type="evidence" value="ECO:0007669"/>
    <property type="project" value="UniProtKB-KW"/>
</dbReference>
<sequence>MTKLLLFTTGYAFCPAPWKAGSTSFIDTDIVLTHKFYIQNSKDLKSRLENHGGKYANQISELLQKSNASKESADIRKFPSITFSSRAPMQMESPGVLDS</sequence>
<evidence type="ECO:0000313" key="2">
    <source>
        <dbReference type="Proteomes" id="UP000325081"/>
    </source>
</evidence>
<name>A0A5A7R9W3_STRAF</name>
<keyword evidence="1" id="KW-0645">Protease</keyword>
<keyword evidence="2" id="KW-1185">Reference proteome</keyword>
<gene>
    <name evidence="1" type="ORF">STAS_31643</name>
</gene>
<comment type="caution">
    <text evidence="1">The sequence shown here is derived from an EMBL/GenBank/DDBJ whole genome shotgun (WGS) entry which is preliminary data.</text>
</comment>
<organism evidence="1 2">
    <name type="scientific">Striga asiatica</name>
    <name type="common">Asiatic witchweed</name>
    <name type="synonym">Buchnera asiatica</name>
    <dbReference type="NCBI Taxonomy" id="4170"/>
    <lineage>
        <taxon>Eukaryota</taxon>
        <taxon>Viridiplantae</taxon>
        <taxon>Streptophyta</taxon>
        <taxon>Embryophyta</taxon>
        <taxon>Tracheophyta</taxon>
        <taxon>Spermatophyta</taxon>
        <taxon>Magnoliopsida</taxon>
        <taxon>eudicotyledons</taxon>
        <taxon>Gunneridae</taxon>
        <taxon>Pentapetalae</taxon>
        <taxon>asterids</taxon>
        <taxon>lamiids</taxon>
        <taxon>Lamiales</taxon>
        <taxon>Orobanchaceae</taxon>
        <taxon>Buchnereae</taxon>
        <taxon>Striga</taxon>
    </lineage>
</organism>
<keyword evidence="1" id="KW-0121">Carboxypeptidase</keyword>
<protein>
    <submittedName>
        <fullName evidence="1">Serine carboxypeptidase-like 34</fullName>
    </submittedName>
</protein>
<accession>A0A5A7R9W3</accession>
<proteinExistence type="predicted"/>
<keyword evidence="1" id="KW-0378">Hydrolase</keyword>
<dbReference type="EMBL" id="BKCP01010915">
    <property type="protein sequence ID" value="GER54080.1"/>
    <property type="molecule type" value="Genomic_DNA"/>
</dbReference>
<dbReference type="Proteomes" id="UP000325081">
    <property type="component" value="Unassembled WGS sequence"/>
</dbReference>
<dbReference type="AlphaFoldDB" id="A0A5A7R9W3"/>
<reference evidence="2" key="1">
    <citation type="journal article" date="2019" name="Curr. Biol.">
        <title>Genome Sequence of Striga asiatica Provides Insight into the Evolution of Plant Parasitism.</title>
        <authorList>
            <person name="Yoshida S."/>
            <person name="Kim S."/>
            <person name="Wafula E.K."/>
            <person name="Tanskanen J."/>
            <person name="Kim Y.M."/>
            <person name="Honaas L."/>
            <person name="Yang Z."/>
            <person name="Spallek T."/>
            <person name="Conn C.E."/>
            <person name="Ichihashi Y."/>
            <person name="Cheong K."/>
            <person name="Cui S."/>
            <person name="Der J.P."/>
            <person name="Gundlach H."/>
            <person name="Jiao Y."/>
            <person name="Hori C."/>
            <person name="Ishida J.K."/>
            <person name="Kasahara H."/>
            <person name="Kiba T."/>
            <person name="Kim M.S."/>
            <person name="Koo N."/>
            <person name="Laohavisit A."/>
            <person name="Lee Y.H."/>
            <person name="Lumba S."/>
            <person name="McCourt P."/>
            <person name="Mortimer J.C."/>
            <person name="Mutuku J.M."/>
            <person name="Nomura T."/>
            <person name="Sasaki-Sekimoto Y."/>
            <person name="Seto Y."/>
            <person name="Wang Y."/>
            <person name="Wakatake T."/>
            <person name="Sakakibara H."/>
            <person name="Demura T."/>
            <person name="Yamaguchi S."/>
            <person name="Yoneyama K."/>
            <person name="Manabe R.I."/>
            <person name="Nelson D.C."/>
            <person name="Schulman A.H."/>
            <person name="Timko M.P."/>
            <person name="dePamphilis C.W."/>
            <person name="Choi D."/>
            <person name="Shirasu K."/>
        </authorList>
    </citation>
    <scope>NUCLEOTIDE SEQUENCE [LARGE SCALE GENOMIC DNA]</scope>
    <source>
        <strain evidence="2">cv. UVA1</strain>
    </source>
</reference>